<proteinExistence type="predicted"/>
<evidence type="ECO:0000313" key="2">
    <source>
        <dbReference type="EMBL" id="RGI97792.1"/>
    </source>
</evidence>
<dbReference type="InterPro" id="IPR000510">
    <property type="entry name" value="Nase/OxRdtase_comp1"/>
</dbReference>
<accession>A0A374P1Y7</accession>
<dbReference type="RefSeq" id="WP_117621458.1">
    <property type="nucleotide sequence ID" value="NZ_QSON01000018.1"/>
</dbReference>
<organism evidence="2 3">
    <name type="scientific">Hungatella hathewayi</name>
    <dbReference type="NCBI Taxonomy" id="154046"/>
    <lineage>
        <taxon>Bacteria</taxon>
        <taxon>Bacillati</taxon>
        <taxon>Bacillota</taxon>
        <taxon>Clostridia</taxon>
        <taxon>Lachnospirales</taxon>
        <taxon>Lachnospiraceae</taxon>
        <taxon>Hungatella</taxon>
    </lineage>
</organism>
<feature type="domain" description="Nitrogenase/oxidoreductase component 1" evidence="1">
    <location>
        <begin position="57"/>
        <end position="395"/>
    </location>
</feature>
<dbReference type="SUPFAM" id="SSF53807">
    <property type="entry name" value="Helical backbone' metal receptor"/>
    <property type="match status" value="1"/>
</dbReference>
<reference evidence="2 3" key="1">
    <citation type="submission" date="2018-08" db="EMBL/GenBank/DDBJ databases">
        <title>A genome reference for cultivated species of the human gut microbiota.</title>
        <authorList>
            <person name="Zou Y."/>
            <person name="Xue W."/>
            <person name="Luo G."/>
        </authorList>
    </citation>
    <scope>NUCLEOTIDE SEQUENCE [LARGE SCALE GENOMIC DNA]</scope>
    <source>
        <strain evidence="2 3">TM09-12</strain>
    </source>
</reference>
<dbReference type="Gene3D" id="3.40.50.1980">
    <property type="entry name" value="Nitrogenase molybdenum iron protein domain"/>
    <property type="match status" value="2"/>
</dbReference>
<sequence>MSCCFENTLHYSSPGHGDWGVVRIGMLAPESVQLFICPSACGRHGAIGAMKQGLKDRLFYLYVSQSDIIDGYDDLIPEAVEEVLEVLEPRPRVFFLFVSCLDDLIGTDHEALLSALGARHPEIAFRMCHMNPISLGSRTPPPVSIQNNLYSLLAPSEKRDEGINAIGNLEPTAVTSELYHFLSAYGVSRLRHISQYETLNAYQEMAGSRANLVIGAPGRQAAGQMEERLGIPWIFMPVTYDMEEIEDNYRRLKAFLFPDREEACDWGPARERALQAIRRAVKKAGRFPIIIDASAASQPFGMAKALLTYGFSVVRVEAQDCMAFDKPHMEWLREHHPEVELHQPEHHRAVLFDRRMENSLAIGVEGAYLAGSRHVADLFNDSGMFGFDGVCRLMRLIEEAAEQETDLGQLINGYGLVV</sequence>
<dbReference type="Pfam" id="PF00148">
    <property type="entry name" value="Oxidored_nitro"/>
    <property type="match status" value="1"/>
</dbReference>
<dbReference type="GO" id="GO:0016491">
    <property type="term" value="F:oxidoreductase activity"/>
    <property type="evidence" value="ECO:0007669"/>
    <property type="project" value="InterPro"/>
</dbReference>
<dbReference type="Proteomes" id="UP000263014">
    <property type="component" value="Unassembled WGS sequence"/>
</dbReference>
<dbReference type="EMBL" id="QSON01000018">
    <property type="protein sequence ID" value="RGI97792.1"/>
    <property type="molecule type" value="Genomic_DNA"/>
</dbReference>
<comment type="caution">
    <text evidence="2">The sequence shown here is derived from an EMBL/GenBank/DDBJ whole genome shotgun (WGS) entry which is preliminary data.</text>
</comment>
<evidence type="ECO:0000313" key="3">
    <source>
        <dbReference type="Proteomes" id="UP000263014"/>
    </source>
</evidence>
<protein>
    <submittedName>
        <fullName evidence="2">Oxidoreductase</fullName>
    </submittedName>
</protein>
<dbReference type="AlphaFoldDB" id="A0A374P1Y7"/>
<evidence type="ECO:0000259" key="1">
    <source>
        <dbReference type="Pfam" id="PF00148"/>
    </source>
</evidence>
<gene>
    <name evidence="2" type="ORF">DXD79_26895</name>
</gene>
<name>A0A374P1Y7_9FIRM</name>